<comment type="caution">
    <text evidence="2">The sequence shown here is derived from an EMBL/GenBank/DDBJ whole genome shotgun (WGS) entry which is preliminary data.</text>
</comment>
<keyword evidence="3" id="KW-1185">Reference proteome</keyword>
<organism evidence="2 3">
    <name type="scientific">Trichinella nelsoni</name>
    <dbReference type="NCBI Taxonomy" id="6336"/>
    <lineage>
        <taxon>Eukaryota</taxon>
        <taxon>Metazoa</taxon>
        <taxon>Ecdysozoa</taxon>
        <taxon>Nematoda</taxon>
        <taxon>Enoplea</taxon>
        <taxon>Dorylaimia</taxon>
        <taxon>Trichinellida</taxon>
        <taxon>Trichinellidae</taxon>
        <taxon>Trichinella</taxon>
    </lineage>
</organism>
<proteinExistence type="predicted"/>
<dbReference type="Proteomes" id="UP000054630">
    <property type="component" value="Unassembled WGS sequence"/>
</dbReference>
<dbReference type="EMBL" id="JYDL01000325">
    <property type="protein sequence ID" value="KRX12586.1"/>
    <property type="molecule type" value="Genomic_DNA"/>
</dbReference>
<accession>A0A0V0RE68</accession>
<sequence length="105" mass="12138">MGVCPRTTYCHVGRRCERRRGTENRPDDHVHPAEIRDVISQLDDRLPNQGENSSRYHLRRNCPPTLTGDNCEESATKPSLSKGAYQRKHQATIEARLEKLEEYCM</sequence>
<dbReference type="AlphaFoldDB" id="A0A0V0RE68"/>
<protein>
    <submittedName>
        <fullName evidence="2">Uncharacterized protein</fullName>
    </submittedName>
</protein>
<feature type="region of interest" description="Disordered" evidence="1">
    <location>
        <begin position="66"/>
        <end position="88"/>
    </location>
</feature>
<gene>
    <name evidence="2" type="ORF">T07_11143</name>
</gene>
<evidence type="ECO:0000256" key="1">
    <source>
        <dbReference type="SAM" id="MobiDB-lite"/>
    </source>
</evidence>
<evidence type="ECO:0000313" key="3">
    <source>
        <dbReference type="Proteomes" id="UP000054630"/>
    </source>
</evidence>
<evidence type="ECO:0000313" key="2">
    <source>
        <dbReference type="EMBL" id="KRX12586.1"/>
    </source>
</evidence>
<reference evidence="2 3" key="1">
    <citation type="submission" date="2015-01" db="EMBL/GenBank/DDBJ databases">
        <title>Evolution of Trichinella species and genotypes.</title>
        <authorList>
            <person name="Korhonen P.K."/>
            <person name="Edoardo P."/>
            <person name="Giuseppe L.R."/>
            <person name="Gasser R.B."/>
        </authorList>
    </citation>
    <scope>NUCLEOTIDE SEQUENCE [LARGE SCALE GENOMIC DNA]</scope>
    <source>
        <strain evidence="2">ISS37</strain>
    </source>
</reference>
<name>A0A0V0RE68_9BILA</name>
<dbReference type="STRING" id="6336.A0A0V0RE68"/>